<keyword evidence="4" id="KW-1185">Reference proteome</keyword>
<evidence type="ECO:0000313" key="3">
    <source>
        <dbReference type="EMBL" id="MFC3125039.1"/>
    </source>
</evidence>
<organism evidence="3 4">
    <name type="scientific">Teichococcus globiformis</name>
    <dbReference type="NCBI Taxonomy" id="2307229"/>
    <lineage>
        <taxon>Bacteria</taxon>
        <taxon>Pseudomonadati</taxon>
        <taxon>Pseudomonadota</taxon>
        <taxon>Alphaproteobacteria</taxon>
        <taxon>Acetobacterales</taxon>
        <taxon>Roseomonadaceae</taxon>
        <taxon>Roseomonas</taxon>
    </lineage>
</organism>
<name>A0ABV7FXB4_9PROT</name>
<dbReference type="InterPro" id="IPR007893">
    <property type="entry name" value="Spore_coat_U/FanG"/>
</dbReference>
<dbReference type="SMART" id="SM00972">
    <property type="entry name" value="SCPU"/>
    <property type="match status" value="1"/>
</dbReference>
<proteinExistence type="predicted"/>
<dbReference type="PANTHER" id="PTHR37089">
    <property type="entry name" value="PROTEIN U-RELATED"/>
    <property type="match status" value="1"/>
</dbReference>
<dbReference type="RefSeq" id="WP_379595479.1">
    <property type="nucleotide sequence ID" value="NZ_JBHRTN010000008.1"/>
</dbReference>
<dbReference type="Pfam" id="PF05229">
    <property type="entry name" value="SCPU"/>
    <property type="match status" value="1"/>
</dbReference>
<feature type="domain" description="Spore coat protein U/FanG" evidence="2">
    <location>
        <begin position="40"/>
        <end position="172"/>
    </location>
</feature>
<feature type="signal peptide" evidence="1">
    <location>
        <begin position="1"/>
        <end position="35"/>
    </location>
</feature>
<dbReference type="InterPro" id="IPR053167">
    <property type="entry name" value="Spore_coat_component"/>
</dbReference>
<reference evidence="4" key="1">
    <citation type="journal article" date="2019" name="Int. J. Syst. Evol. Microbiol.">
        <title>The Global Catalogue of Microorganisms (GCM) 10K type strain sequencing project: providing services to taxonomists for standard genome sequencing and annotation.</title>
        <authorList>
            <consortium name="The Broad Institute Genomics Platform"/>
            <consortium name="The Broad Institute Genome Sequencing Center for Infectious Disease"/>
            <person name="Wu L."/>
            <person name="Ma J."/>
        </authorList>
    </citation>
    <scope>NUCLEOTIDE SEQUENCE [LARGE SCALE GENOMIC DNA]</scope>
    <source>
        <strain evidence="4">KCTC 52094</strain>
    </source>
</reference>
<dbReference type="EMBL" id="JBHRTN010000008">
    <property type="protein sequence ID" value="MFC3125039.1"/>
    <property type="molecule type" value="Genomic_DNA"/>
</dbReference>
<evidence type="ECO:0000313" key="4">
    <source>
        <dbReference type="Proteomes" id="UP001595593"/>
    </source>
</evidence>
<accession>A0ABV7FXB4</accession>
<gene>
    <name evidence="3" type="ORF">ACFOD4_08200</name>
</gene>
<keyword evidence="1" id="KW-0732">Signal</keyword>
<evidence type="ECO:0000259" key="2">
    <source>
        <dbReference type="Pfam" id="PF05229"/>
    </source>
</evidence>
<sequence length="175" mass="18194">MEFVLNNLSRPRMFGAAAVAMGLMAVALPGQQARAQNATATSTMQITATVLKLCAVTATNLAFGDYTPTEAKDGQAELQVLCTTNTPFNVALNLGTATTAAARVMAGTVAGSTLNYALYRNSGRTDVWGDAAGTDTFSGTGTGTTQTIPVYGRIPANQRPQPGLYTDTVTVTLTY</sequence>
<protein>
    <submittedName>
        <fullName evidence="3">Spore coat U domain-containing protein</fullName>
    </submittedName>
</protein>
<feature type="chain" id="PRO_5045297518" evidence="1">
    <location>
        <begin position="36"/>
        <end position="175"/>
    </location>
</feature>
<dbReference type="Proteomes" id="UP001595593">
    <property type="component" value="Unassembled WGS sequence"/>
</dbReference>
<evidence type="ECO:0000256" key="1">
    <source>
        <dbReference type="SAM" id="SignalP"/>
    </source>
</evidence>
<comment type="caution">
    <text evidence="3">The sequence shown here is derived from an EMBL/GenBank/DDBJ whole genome shotgun (WGS) entry which is preliminary data.</text>
</comment>